<comment type="caution">
    <text evidence="7">The sequence shown here is derived from an EMBL/GenBank/DDBJ whole genome shotgun (WGS) entry which is preliminary data.</text>
</comment>
<dbReference type="PROSITE" id="PS51379">
    <property type="entry name" value="4FE4S_FER_2"/>
    <property type="match status" value="1"/>
</dbReference>
<dbReference type="PANTHER" id="PTHR43255:SF1">
    <property type="entry name" value="IRON-SULFUR-BINDING OXIDOREDUCTASE FADF-RELATED"/>
    <property type="match status" value="1"/>
</dbReference>
<dbReference type="Pfam" id="PF13183">
    <property type="entry name" value="Fer4_8"/>
    <property type="match status" value="1"/>
</dbReference>
<dbReference type="GO" id="GO:0046872">
    <property type="term" value="F:metal ion binding"/>
    <property type="evidence" value="ECO:0007669"/>
    <property type="project" value="UniProtKB-KW"/>
</dbReference>
<organism evidence="7 8">
    <name type="scientific">Solidesulfovibrio fructosivorans JJ]</name>
    <dbReference type="NCBI Taxonomy" id="596151"/>
    <lineage>
        <taxon>Bacteria</taxon>
        <taxon>Pseudomonadati</taxon>
        <taxon>Thermodesulfobacteriota</taxon>
        <taxon>Desulfovibrionia</taxon>
        <taxon>Desulfovibrionales</taxon>
        <taxon>Desulfovibrionaceae</taxon>
        <taxon>Solidesulfovibrio</taxon>
    </lineage>
</organism>
<dbReference type="EMBL" id="AECZ01000010">
    <property type="protein sequence ID" value="EFL51445.1"/>
    <property type="molecule type" value="Genomic_DNA"/>
</dbReference>
<sequence>MNAIPTEAGPELEAVRDMVRSCLQCGTCTASCPNAAAMDVSPRRLWRLLTTGHADEALASRSFWLCSSCYACTLRCPRGLPLTDAMAALRRLASRHDPAAAKEGAAFYGTFMDNVRRNGRVQETDLMGRYFLAMKNPLLPLTFAPLGLRLFAKGKLHRPVTEQRGRLGSMFATAAKDEGDRS</sequence>
<keyword evidence="4" id="KW-0408">Iron</keyword>
<dbReference type="GO" id="GO:0005886">
    <property type="term" value="C:plasma membrane"/>
    <property type="evidence" value="ECO:0007669"/>
    <property type="project" value="TreeGrafter"/>
</dbReference>
<keyword evidence="8" id="KW-1185">Reference proteome</keyword>
<keyword evidence="5" id="KW-0411">Iron-sulfur</keyword>
<evidence type="ECO:0000256" key="1">
    <source>
        <dbReference type="ARBA" id="ARBA00022485"/>
    </source>
</evidence>
<dbReference type="InterPro" id="IPR009051">
    <property type="entry name" value="Helical_ferredxn"/>
</dbReference>
<dbReference type="Gene3D" id="1.10.1060.10">
    <property type="entry name" value="Alpha-helical ferredoxin"/>
    <property type="match status" value="1"/>
</dbReference>
<evidence type="ECO:0000256" key="2">
    <source>
        <dbReference type="ARBA" id="ARBA00022723"/>
    </source>
</evidence>
<proteinExistence type="predicted"/>
<protein>
    <submittedName>
        <fullName evidence="7">Putative heterodisulfide reductase, C subunit</fullName>
    </submittedName>
</protein>
<dbReference type="PROSITE" id="PS00198">
    <property type="entry name" value="4FE4S_FER_1"/>
    <property type="match status" value="2"/>
</dbReference>
<dbReference type="STRING" id="596151.DesfrDRAFT_1884"/>
<keyword evidence="2" id="KW-0479">Metal-binding</keyword>
<evidence type="ECO:0000313" key="7">
    <source>
        <dbReference type="EMBL" id="EFL51445.1"/>
    </source>
</evidence>
<reference evidence="7 8" key="1">
    <citation type="submission" date="2010-08" db="EMBL/GenBank/DDBJ databases">
        <title>The draft genome of Desulfovibrio fructosovorans JJ.</title>
        <authorList>
            <consortium name="US DOE Joint Genome Institute (JGI-PGF)"/>
            <person name="Lucas S."/>
            <person name="Copeland A."/>
            <person name="Lapidus A."/>
            <person name="Cheng J.-F."/>
            <person name="Bruce D."/>
            <person name="Goodwin L."/>
            <person name="Pitluck S."/>
            <person name="Land M.L."/>
            <person name="Hauser L."/>
            <person name="Chang Y.-J."/>
            <person name="Jeffries C."/>
            <person name="Wall J.D."/>
            <person name="Stahl D.A."/>
            <person name="Arkin A.P."/>
            <person name="Dehal P."/>
            <person name="Stolyar S.M."/>
            <person name="Hazen T.C."/>
            <person name="Woyke T.J."/>
        </authorList>
    </citation>
    <scope>NUCLEOTIDE SEQUENCE [LARGE SCALE GENOMIC DNA]</scope>
    <source>
        <strain evidence="7 8">JJ</strain>
    </source>
</reference>
<dbReference type="InterPro" id="IPR017896">
    <property type="entry name" value="4Fe4S_Fe-S-bd"/>
</dbReference>
<evidence type="ECO:0000256" key="4">
    <source>
        <dbReference type="ARBA" id="ARBA00023004"/>
    </source>
</evidence>
<dbReference type="PANTHER" id="PTHR43255">
    <property type="entry name" value="IRON-SULFUR-BINDING OXIDOREDUCTASE FADF-RELATED-RELATED"/>
    <property type="match status" value="1"/>
</dbReference>
<keyword evidence="3" id="KW-0560">Oxidoreductase</keyword>
<dbReference type="GO" id="GO:0016491">
    <property type="term" value="F:oxidoreductase activity"/>
    <property type="evidence" value="ECO:0007669"/>
    <property type="project" value="UniProtKB-KW"/>
</dbReference>
<feature type="domain" description="4Fe-4S ferredoxin-type" evidence="6">
    <location>
        <begin position="12"/>
        <end position="43"/>
    </location>
</feature>
<evidence type="ECO:0000256" key="5">
    <source>
        <dbReference type="ARBA" id="ARBA00023014"/>
    </source>
</evidence>
<dbReference type="OrthoDB" id="9769677at2"/>
<dbReference type="GO" id="GO:0051539">
    <property type="term" value="F:4 iron, 4 sulfur cluster binding"/>
    <property type="evidence" value="ECO:0007669"/>
    <property type="project" value="UniProtKB-KW"/>
</dbReference>
<name>E1JW85_SOLFR</name>
<dbReference type="InterPro" id="IPR051460">
    <property type="entry name" value="HdrC_iron-sulfur_subunit"/>
</dbReference>
<gene>
    <name evidence="7" type="ORF">DesfrDRAFT_1884</name>
</gene>
<evidence type="ECO:0000256" key="3">
    <source>
        <dbReference type="ARBA" id="ARBA00023002"/>
    </source>
</evidence>
<dbReference type="SUPFAM" id="SSF46548">
    <property type="entry name" value="alpha-helical ferredoxin"/>
    <property type="match status" value="1"/>
</dbReference>
<accession>E1JW85</accession>
<dbReference type="InterPro" id="IPR017900">
    <property type="entry name" value="4Fe4S_Fe_S_CS"/>
</dbReference>
<dbReference type="Proteomes" id="UP000006250">
    <property type="component" value="Unassembled WGS sequence"/>
</dbReference>
<keyword evidence="1" id="KW-0004">4Fe-4S</keyword>
<dbReference type="RefSeq" id="WP_005993265.1">
    <property type="nucleotide sequence ID" value="NZ_AECZ01000010.1"/>
</dbReference>
<dbReference type="AlphaFoldDB" id="E1JW85"/>
<evidence type="ECO:0000313" key="8">
    <source>
        <dbReference type="Proteomes" id="UP000006250"/>
    </source>
</evidence>
<dbReference type="eggNOG" id="COG1150">
    <property type="taxonomic scope" value="Bacteria"/>
</dbReference>
<evidence type="ECO:0000259" key="6">
    <source>
        <dbReference type="PROSITE" id="PS51379"/>
    </source>
</evidence>